<accession>A0A6P3XBM7</accession>
<name>A0A6P3XBM7_DINQU</name>
<protein>
    <submittedName>
        <fullName evidence="4">Uncharacterized protein LOC106745044</fullName>
    </submittedName>
</protein>
<dbReference type="RefSeq" id="XP_014475776.1">
    <property type="nucleotide sequence ID" value="XM_014620290.1"/>
</dbReference>
<feature type="region of interest" description="Disordered" evidence="2">
    <location>
        <begin position="99"/>
        <end position="151"/>
    </location>
</feature>
<evidence type="ECO:0000313" key="4">
    <source>
        <dbReference type="RefSeq" id="XP_014475776.1"/>
    </source>
</evidence>
<organism evidence="3 4">
    <name type="scientific">Dinoponera quadriceps</name>
    <name type="common">South American ant</name>
    <dbReference type="NCBI Taxonomy" id="609295"/>
    <lineage>
        <taxon>Eukaryota</taxon>
        <taxon>Metazoa</taxon>
        <taxon>Ecdysozoa</taxon>
        <taxon>Arthropoda</taxon>
        <taxon>Hexapoda</taxon>
        <taxon>Insecta</taxon>
        <taxon>Pterygota</taxon>
        <taxon>Neoptera</taxon>
        <taxon>Endopterygota</taxon>
        <taxon>Hymenoptera</taxon>
        <taxon>Apocrita</taxon>
        <taxon>Aculeata</taxon>
        <taxon>Formicoidea</taxon>
        <taxon>Formicidae</taxon>
        <taxon>Ponerinae</taxon>
        <taxon>Ponerini</taxon>
        <taxon>Dinoponera</taxon>
    </lineage>
</organism>
<dbReference type="Proteomes" id="UP000515204">
    <property type="component" value="Unplaced"/>
</dbReference>
<dbReference type="Pfam" id="PF13879">
    <property type="entry name" value="Hmw_CFAP97"/>
    <property type="match status" value="1"/>
</dbReference>
<evidence type="ECO:0000313" key="3">
    <source>
        <dbReference type="Proteomes" id="UP000515204"/>
    </source>
</evidence>
<feature type="region of interest" description="Disordered" evidence="2">
    <location>
        <begin position="45"/>
        <end position="64"/>
    </location>
</feature>
<reference evidence="4" key="1">
    <citation type="submission" date="2025-08" db="UniProtKB">
        <authorList>
            <consortium name="RefSeq"/>
        </authorList>
    </citation>
    <scope>IDENTIFICATION</scope>
</reference>
<proteinExistence type="inferred from homology"/>
<sequence length="266" mass="29913">MTANVDNEIETICECRHAFALFIDGEGAWSKDKFVSNCNMHEIDEDSETEGEIAASAGPSVTDKEKDIAVRDIDNASEDESAYTGESFCSDESCDESEVVNESSINDSSSPPRTDHLQRGGNVKSAEVPLNSPSLRSAEVPLNSPGLRSDEFSTVSDEPLRVITTDRCVKPRRSRRWNMSFTDEQMRRIERENELLLRKIMAQQKPRHQVLGERVVQSRISSSAINRKRLQKKIDDDNMLLVKRIQQAKSCVLTNASKMSSRLNFL</sequence>
<gene>
    <name evidence="4" type="primary">LOC106745044</name>
</gene>
<dbReference type="PANTHER" id="PTHR23035">
    <property type="entry name" value="CILIA- AND FLAGELLA-ASSOCIATED PROTEIN 97-RELATED"/>
    <property type="match status" value="1"/>
</dbReference>
<dbReference type="GeneID" id="106745044"/>
<evidence type="ECO:0000256" key="2">
    <source>
        <dbReference type="SAM" id="MobiDB-lite"/>
    </source>
</evidence>
<dbReference type="InterPro" id="IPR038791">
    <property type="entry name" value="Cfap97/Hemingway"/>
</dbReference>
<dbReference type="OrthoDB" id="515313at2759"/>
<keyword evidence="3" id="KW-1185">Reference proteome</keyword>
<comment type="similarity">
    <text evidence="1">Belongs to the CFAP97 family.</text>
</comment>
<dbReference type="InterPro" id="IPR029488">
    <property type="entry name" value="Hmw/CFAP97"/>
</dbReference>
<dbReference type="GO" id="GO:0007283">
    <property type="term" value="P:spermatogenesis"/>
    <property type="evidence" value="ECO:0007669"/>
    <property type="project" value="TreeGrafter"/>
</dbReference>
<dbReference type="AlphaFoldDB" id="A0A6P3XBM7"/>
<dbReference type="PANTHER" id="PTHR23035:SF1">
    <property type="entry name" value="CILIA- AND FLAGELLA-ASSOCIATED PROTEIN 97"/>
    <property type="match status" value="1"/>
</dbReference>
<dbReference type="KEGG" id="dqu:106745044"/>
<evidence type="ECO:0000256" key="1">
    <source>
        <dbReference type="ARBA" id="ARBA00008315"/>
    </source>
</evidence>